<proteinExistence type="predicted"/>
<dbReference type="AlphaFoldDB" id="A0A9D3S7K4"/>
<reference evidence="2" key="1">
    <citation type="submission" date="2021-01" db="EMBL/GenBank/DDBJ databases">
        <title>A chromosome-scale assembly of European eel, Anguilla anguilla.</title>
        <authorList>
            <person name="Henkel C."/>
            <person name="Jong-Raadsen S.A."/>
            <person name="Dufour S."/>
            <person name="Weltzien F.-A."/>
            <person name="Palstra A.P."/>
            <person name="Pelster B."/>
            <person name="Spaink H.P."/>
            <person name="Van Den Thillart G.E."/>
            <person name="Jansen H."/>
            <person name="Zahm M."/>
            <person name="Klopp C."/>
            <person name="Cedric C."/>
            <person name="Louis A."/>
            <person name="Berthelot C."/>
            <person name="Parey E."/>
            <person name="Roest Crollius H."/>
            <person name="Montfort J."/>
            <person name="Robinson-Rechavi M."/>
            <person name="Bucao C."/>
            <person name="Bouchez O."/>
            <person name="Gislard M."/>
            <person name="Lluch J."/>
            <person name="Milhes M."/>
            <person name="Lampietro C."/>
            <person name="Lopez Roques C."/>
            <person name="Donnadieu C."/>
            <person name="Braasch I."/>
            <person name="Desvignes T."/>
            <person name="Postlethwait J."/>
            <person name="Bobe J."/>
            <person name="Guiguen Y."/>
            <person name="Dirks R."/>
        </authorList>
    </citation>
    <scope>NUCLEOTIDE SEQUENCE</scope>
    <source>
        <strain evidence="2">Tag_6206</strain>
        <tissue evidence="2">Liver</tissue>
    </source>
</reference>
<evidence type="ECO:0000313" key="2">
    <source>
        <dbReference type="EMBL" id="KAG5857758.1"/>
    </source>
</evidence>
<gene>
    <name evidence="2" type="ORF">ANANG_G00022770</name>
</gene>
<name>A0A9D3S7K4_ANGAN</name>
<evidence type="ECO:0000256" key="1">
    <source>
        <dbReference type="SAM" id="MobiDB-lite"/>
    </source>
</evidence>
<dbReference type="Proteomes" id="UP001044222">
    <property type="component" value="Unassembled WGS sequence"/>
</dbReference>
<sequence length="111" mass="11910">MKGSHAPVWGTFQPMECRAILGSAPERGCEKRPAGRLPEECCYRVRSRARAAAETPSPVAGPPGGPGARSRPLHEERDRCGLFLRPKWVRGACDSPLGVEALSGTVTGPWC</sequence>
<comment type="caution">
    <text evidence="2">The sequence shown here is derived from an EMBL/GenBank/DDBJ whole genome shotgun (WGS) entry which is preliminary data.</text>
</comment>
<organism evidence="2 3">
    <name type="scientific">Anguilla anguilla</name>
    <name type="common">European freshwater eel</name>
    <name type="synonym">Muraena anguilla</name>
    <dbReference type="NCBI Taxonomy" id="7936"/>
    <lineage>
        <taxon>Eukaryota</taxon>
        <taxon>Metazoa</taxon>
        <taxon>Chordata</taxon>
        <taxon>Craniata</taxon>
        <taxon>Vertebrata</taxon>
        <taxon>Euteleostomi</taxon>
        <taxon>Actinopterygii</taxon>
        <taxon>Neopterygii</taxon>
        <taxon>Teleostei</taxon>
        <taxon>Anguilliformes</taxon>
        <taxon>Anguillidae</taxon>
        <taxon>Anguilla</taxon>
    </lineage>
</organism>
<evidence type="ECO:0000313" key="3">
    <source>
        <dbReference type="Proteomes" id="UP001044222"/>
    </source>
</evidence>
<feature type="region of interest" description="Disordered" evidence="1">
    <location>
        <begin position="49"/>
        <end position="74"/>
    </location>
</feature>
<keyword evidence="3" id="KW-1185">Reference proteome</keyword>
<accession>A0A9D3S7K4</accession>
<protein>
    <submittedName>
        <fullName evidence="2">Uncharacterized protein</fullName>
    </submittedName>
</protein>
<dbReference type="EMBL" id="JAFIRN010000001">
    <property type="protein sequence ID" value="KAG5857758.1"/>
    <property type="molecule type" value="Genomic_DNA"/>
</dbReference>